<proteinExistence type="predicted"/>
<protein>
    <recommendedName>
        <fullName evidence="2">Retrotransposon Copia-like N-terminal domain-containing protein</fullName>
    </recommendedName>
</protein>
<reference evidence="3 4" key="1">
    <citation type="submission" date="2024-04" db="EMBL/GenBank/DDBJ databases">
        <authorList>
            <person name="Fracassetti M."/>
        </authorList>
    </citation>
    <scope>NUCLEOTIDE SEQUENCE [LARGE SCALE GENOMIC DNA]</scope>
</reference>
<dbReference type="EMBL" id="OZ034813">
    <property type="protein sequence ID" value="CAL1355018.1"/>
    <property type="molecule type" value="Genomic_DNA"/>
</dbReference>
<evidence type="ECO:0000313" key="4">
    <source>
        <dbReference type="Proteomes" id="UP001497516"/>
    </source>
</evidence>
<keyword evidence="4" id="KW-1185">Reference proteome</keyword>
<evidence type="ECO:0000259" key="2">
    <source>
        <dbReference type="Pfam" id="PF14244"/>
    </source>
</evidence>
<organism evidence="3 4">
    <name type="scientific">Linum trigynum</name>
    <dbReference type="NCBI Taxonomy" id="586398"/>
    <lineage>
        <taxon>Eukaryota</taxon>
        <taxon>Viridiplantae</taxon>
        <taxon>Streptophyta</taxon>
        <taxon>Embryophyta</taxon>
        <taxon>Tracheophyta</taxon>
        <taxon>Spermatophyta</taxon>
        <taxon>Magnoliopsida</taxon>
        <taxon>eudicotyledons</taxon>
        <taxon>Gunneridae</taxon>
        <taxon>Pentapetalae</taxon>
        <taxon>rosids</taxon>
        <taxon>fabids</taxon>
        <taxon>Malpighiales</taxon>
        <taxon>Linaceae</taxon>
        <taxon>Linum</taxon>
    </lineage>
</organism>
<feature type="region of interest" description="Disordered" evidence="1">
    <location>
        <begin position="1"/>
        <end position="21"/>
    </location>
</feature>
<dbReference type="PANTHER" id="PTHR37610:SF40">
    <property type="entry name" value="OS01G0909600 PROTEIN"/>
    <property type="match status" value="1"/>
</dbReference>
<dbReference type="PANTHER" id="PTHR37610">
    <property type="entry name" value="CCHC-TYPE DOMAIN-CONTAINING PROTEIN"/>
    <property type="match status" value="1"/>
</dbReference>
<gene>
    <name evidence="3" type="ORF">LTRI10_LOCUS2798</name>
</gene>
<dbReference type="Pfam" id="PF14244">
    <property type="entry name" value="Retrotran_gag_3"/>
    <property type="match status" value="1"/>
</dbReference>
<dbReference type="Proteomes" id="UP001497516">
    <property type="component" value="Chromosome 1"/>
</dbReference>
<feature type="compositionally biased region" description="Low complexity" evidence="1">
    <location>
        <begin position="1"/>
        <end position="18"/>
    </location>
</feature>
<accession>A0AAV2CEQ8</accession>
<feature type="domain" description="Retrotransposon Copia-like N-terminal" evidence="2">
    <location>
        <begin position="35"/>
        <end position="82"/>
    </location>
</feature>
<dbReference type="InterPro" id="IPR029472">
    <property type="entry name" value="Copia-like_N"/>
</dbReference>
<dbReference type="AlphaFoldDB" id="A0AAV2CEQ8"/>
<sequence length="82" mass="8855">MATNPATPNPAASTQNTTDPTIQNVYPMEDLYFLHGSEQPGSLLVCEKLTITNYNYWSRAMLNALAAKKNLGFINGVVPGPA</sequence>
<evidence type="ECO:0000256" key="1">
    <source>
        <dbReference type="SAM" id="MobiDB-lite"/>
    </source>
</evidence>
<evidence type="ECO:0000313" key="3">
    <source>
        <dbReference type="EMBL" id="CAL1355018.1"/>
    </source>
</evidence>
<name>A0AAV2CEQ8_9ROSI</name>